<keyword evidence="2" id="KW-0689">Ribosomal protein</keyword>
<sequence length="115" mass="12740">MRKDLYQVLGFARKAGLVSAGTMAAKTSLLRRRAHLLIMSGDISPRTRESLVSACEKYHVPWRVVGDKYRLGASVGKAYRVAVTVNDKGFAQTILELIDAEGNEANFTGVVEWRK</sequence>
<protein>
    <submittedName>
        <fullName evidence="2">Ribosomal protein L7Ae/L30e/S12e/Gadd45</fullName>
    </submittedName>
</protein>
<organism evidence="2 3">
    <name type="scientific">Syntrophothermus lipocalidus (strain DSM 12680 / TGB-C1)</name>
    <dbReference type="NCBI Taxonomy" id="643648"/>
    <lineage>
        <taxon>Bacteria</taxon>
        <taxon>Bacillati</taxon>
        <taxon>Bacillota</taxon>
        <taxon>Clostridia</taxon>
        <taxon>Eubacteriales</taxon>
        <taxon>Syntrophomonadaceae</taxon>
        <taxon>Syntrophothermus</taxon>
    </lineage>
</organism>
<proteinExistence type="predicted"/>
<dbReference type="KEGG" id="slp:Slip_1002"/>
<keyword evidence="2" id="KW-0687">Ribonucleoprotein</keyword>
<dbReference type="InterPro" id="IPR004038">
    <property type="entry name" value="Ribosomal_eL8/eL30/eS12/Gad45"/>
</dbReference>
<dbReference type="EMBL" id="CP002048">
    <property type="protein sequence ID" value="ADI01781.1"/>
    <property type="molecule type" value="Genomic_DNA"/>
</dbReference>
<dbReference type="Gene3D" id="3.30.1330.30">
    <property type="match status" value="1"/>
</dbReference>
<feature type="domain" description="Ribosomal protein eL8/eL30/eS12/Gadd45" evidence="1">
    <location>
        <begin position="4"/>
        <end position="92"/>
    </location>
</feature>
<evidence type="ECO:0000259" key="1">
    <source>
        <dbReference type="Pfam" id="PF01248"/>
    </source>
</evidence>
<name>D7CM46_SYNLT</name>
<evidence type="ECO:0000313" key="3">
    <source>
        <dbReference type="Proteomes" id="UP000000378"/>
    </source>
</evidence>
<reference evidence="3" key="1">
    <citation type="journal article" date="2010" name="Stand. Genomic Sci.">
        <title>Complete genome sequence of Syntrophothermus lipocalidus type strain (TGB-C1T).</title>
        <authorList>
            <consortium name="US DOE Joint Genome Institute (JGI-PGF)"/>
            <person name="Djao O."/>
            <person name="Zhang X."/>
            <person name="Lucas S."/>
            <person name="Lapidus A."/>
            <person name="Glavina Del Rio T."/>
            <person name="Nolan M."/>
            <person name="Tice H."/>
            <person name="Cheng J."/>
            <person name="Han C."/>
            <person name="Tapia R."/>
            <person name="Goodwin L."/>
            <person name="Pitluck S."/>
            <person name="Liolios K."/>
            <person name="Ivanova N."/>
            <person name="Mavromatis K."/>
            <person name="Mikhailova N."/>
            <person name="Ovchinnikova G."/>
            <person name="Pati A."/>
            <person name="Brambilla E."/>
            <person name="Chen A."/>
            <person name="Palaniappan K."/>
            <person name="Land M."/>
            <person name="Hauser L."/>
            <person name="Chang Y."/>
            <person name="Jeffries C."/>
            <person name="Rohde M."/>
            <person name="Sikorski J."/>
            <person name="Spring S."/>
            <person name="Goker M."/>
            <person name="Detter J."/>
            <person name="Woyke T."/>
            <person name="Bristow J."/>
            <person name="Eisen J."/>
            <person name="Markowitz V."/>
            <person name="Hugenholtz P."/>
            <person name="Kyrpides N."/>
            <person name="Klenk H."/>
        </authorList>
    </citation>
    <scope>NUCLEOTIDE SEQUENCE [LARGE SCALE GENOMIC DNA]</scope>
    <source>
        <strain evidence="3">DSM 12680 / TGB-C1</strain>
    </source>
</reference>
<evidence type="ECO:0000313" key="2">
    <source>
        <dbReference type="EMBL" id="ADI01781.1"/>
    </source>
</evidence>
<dbReference type="Pfam" id="PF01248">
    <property type="entry name" value="Ribosomal_L7Ae"/>
    <property type="match status" value="1"/>
</dbReference>
<dbReference type="OrthoDB" id="9794863at2"/>
<gene>
    <name evidence="2" type="ordered locus">Slip_1002</name>
</gene>
<dbReference type="InterPro" id="IPR029064">
    <property type="entry name" value="Ribosomal_eL30-like_sf"/>
</dbReference>
<dbReference type="SUPFAM" id="SSF55315">
    <property type="entry name" value="L30e-like"/>
    <property type="match status" value="1"/>
</dbReference>
<reference evidence="2 3" key="2">
    <citation type="journal article" date="2010" name="Stand. Genomic Sci.">
        <title>Complete genome sequence of Syntrophothermus lipocalidus type strain (TGB-C1).</title>
        <authorList>
            <person name="Djao O.D."/>
            <person name="Zhang X."/>
            <person name="Lucas S."/>
            <person name="Lapidus A."/>
            <person name="Del Rio T.G."/>
            <person name="Nolan M."/>
            <person name="Tice H."/>
            <person name="Cheng J.F."/>
            <person name="Han C."/>
            <person name="Tapia R."/>
            <person name="Goodwin L."/>
            <person name="Pitluck S."/>
            <person name="Liolios K."/>
            <person name="Ivanova N."/>
            <person name="Mavromatis K."/>
            <person name="Mikhailova N."/>
            <person name="Ovchinnikova G."/>
            <person name="Pati A."/>
            <person name="Brambilla E."/>
            <person name="Chen A."/>
            <person name="Palaniappan K."/>
            <person name="Land M."/>
            <person name="Hauser L."/>
            <person name="Chang Y.J."/>
            <person name="Jeffries C.D."/>
            <person name="Rohde M."/>
            <person name="Sikorski J."/>
            <person name="Spring S."/>
            <person name="Goker M."/>
            <person name="Detter J.C."/>
            <person name="Woyke T."/>
            <person name="Bristow J."/>
            <person name="Eisen J.A."/>
            <person name="Markowitz V."/>
            <person name="Hugenholtz P."/>
            <person name="Kyrpides N.C."/>
            <person name="Klenk H.P."/>
        </authorList>
    </citation>
    <scope>NUCLEOTIDE SEQUENCE [LARGE SCALE GENOMIC DNA]</scope>
    <source>
        <strain evidence="3">DSM 12680 / TGB-C1</strain>
    </source>
</reference>
<dbReference type="GO" id="GO:0005840">
    <property type="term" value="C:ribosome"/>
    <property type="evidence" value="ECO:0007669"/>
    <property type="project" value="UniProtKB-KW"/>
</dbReference>
<dbReference type="eggNOG" id="COG1358">
    <property type="taxonomic scope" value="Bacteria"/>
</dbReference>
<dbReference type="AlphaFoldDB" id="D7CM46"/>
<dbReference type="HOGENOM" id="CLU_157804_4_0_9"/>
<keyword evidence="3" id="KW-1185">Reference proteome</keyword>
<dbReference type="STRING" id="643648.Slip_1002"/>
<dbReference type="Proteomes" id="UP000000378">
    <property type="component" value="Chromosome"/>
</dbReference>
<dbReference type="RefSeq" id="WP_013175183.1">
    <property type="nucleotide sequence ID" value="NC_014220.1"/>
</dbReference>
<accession>D7CM46</accession>